<dbReference type="RefSeq" id="WP_195800484.1">
    <property type="nucleotide sequence ID" value="NZ_CP061379.1"/>
</dbReference>
<dbReference type="InterPro" id="IPR051918">
    <property type="entry name" value="STPP_CPPED1"/>
</dbReference>
<dbReference type="PANTHER" id="PTHR43143">
    <property type="entry name" value="METALLOPHOSPHOESTERASE, CALCINEURIN SUPERFAMILY"/>
    <property type="match status" value="1"/>
</dbReference>
<keyword evidence="3" id="KW-1185">Reference proteome</keyword>
<evidence type="ECO:0000313" key="2">
    <source>
        <dbReference type="EMBL" id="QPF90903.1"/>
    </source>
</evidence>
<proteinExistence type="predicted"/>
<organism evidence="2 3">
    <name type="scientific">Bradyrhizobium commune</name>
    <dbReference type="NCBI Taxonomy" id="83627"/>
    <lineage>
        <taxon>Bacteria</taxon>
        <taxon>Pseudomonadati</taxon>
        <taxon>Pseudomonadota</taxon>
        <taxon>Alphaproteobacteria</taxon>
        <taxon>Hyphomicrobiales</taxon>
        <taxon>Nitrobacteraceae</taxon>
        <taxon>Bradyrhizobium</taxon>
    </lineage>
</organism>
<dbReference type="Gene3D" id="3.60.21.10">
    <property type="match status" value="1"/>
</dbReference>
<dbReference type="InterPro" id="IPR029052">
    <property type="entry name" value="Metallo-depent_PP-like"/>
</dbReference>
<evidence type="ECO:0000259" key="1">
    <source>
        <dbReference type="Pfam" id="PF00149"/>
    </source>
</evidence>
<dbReference type="Proteomes" id="UP000594621">
    <property type="component" value="Chromosome"/>
</dbReference>
<dbReference type="AlphaFoldDB" id="A0A7S9D4H3"/>
<dbReference type="PANTHER" id="PTHR43143:SF1">
    <property type="entry name" value="SERINE_THREONINE-PROTEIN PHOSPHATASE CPPED1"/>
    <property type="match status" value="1"/>
</dbReference>
<dbReference type="InterPro" id="IPR004843">
    <property type="entry name" value="Calcineurin-like_PHP"/>
</dbReference>
<gene>
    <name evidence="2" type="ORF">IC761_31275</name>
</gene>
<evidence type="ECO:0000313" key="3">
    <source>
        <dbReference type="Proteomes" id="UP000594621"/>
    </source>
</evidence>
<name>A0A7S9D4H3_9BRAD</name>
<protein>
    <submittedName>
        <fullName evidence="2">Metallophosphoesterase</fullName>
    </submittedName>
</protein>
<dbReference type="SUPFAM" id="SSF56300">
    <property type="entry name" value="Metallo-dependent phosphatases"/>
    <property type="match status" value="1"/>
</dbReference>
<reference evidence="2 3" key="1">
    <citation type="submission" date="2020-09" db="EMBL/GenBank/DDBJ databases">
        <title>Complete genomes of bradyrhizobia occurring on native shrubby legumes in Australia.</title>
        <authorList>
            <person name="Lafay B."/>
        </authorList>
    </citation>
    <scope>NUCLEOTIDE SEQUENCE [LARGE SCALE GENOMIC DNA]</scope>
    <source>
        <strain evidence="2 3">BDV5040</strain>
    </source>
</reference>
<dbReference type="EMBL" id="CP061379">
    <property type="protein sequence ID" value="QPF90903.1"/>
    <property type="molecule type" value="Genomic_DNA"/>
</dbReference>
<dbReference type="GO" id="GO:0016787">
    <property type="term" value="F:hydrolase activity"/>
    <property type="evidence" value="ECO:0007669"/>
    <property type="project" value="InterPro"/>
</dbReference>
<dbReference type="Pfam" id="PF00149">
    <property type="entry name" value="Metallophos"/>
    <property type="match status" value="1"/>
</dbReference>
<sequence length="409" mass="44883">MYGQIQDLLTKDVVAIPPSRVADNAVVPLSDAYGNHGPQVIKLIEDAGKIIFHALGDSGASDVRKFANELHVADQVTLDAASSTGGNRPAFLFHLGDVVYNFGEAQYYYDQFYEPFRNYPAPIFAIPGNHDSFVVPGTKEGHEPLTTFQRNFCAKDRIITQEAGSLHRTAMIQPGVYFALDAPFVRIIGLFSNALEDPGVISNQDGKWSEVSDAQIKFLHAQLKKIKDEKYNGAVLIATHHPPFSYAPHDSGGGTGGNHGSSTVMLQQIDNVCRAEGVCPHAFLSAHAHNYQRYTRVIEFGGKEIDVPFIVCGDGGHNVNPLVRAAHGHPAQEPNAGSDVGYLEGKHKPAWAKQLLLEKYDDQNYGYLRIHVDKEELKIGFHQVGVRTLAQSRYDMVTVNLADHAMVAN</sequence>
<dbReference type="KEGG" id="bcou:IC761_31275"/>
<accession>A0A7S9D4H3</accession>
<feature type="domain" description="Calcineurin-like phosphoesterase" evidence="1">
    <location>
        <begin position="87"/>
        <end position="290"/>
    </location>
</feature>